<reference evidence="3" key="1">
    <citation type="submission" date="2020-11" db="EMBL/GenBank/DDBJ databases">
        <authorList>
            <person name="Tran Van P."/>
        </authorList>
    </citation>
    <scope>NUCLEOTIDE SEQUENCE</scope>
</reference>
<keyword evidence="1" id="KW-0949">S-adenosyl-L-methionine</keyword>
<gene>
    <name evidence="3" type="ORF">CTOB1V02_LOCUS15234</name>
</gene>
<dbReference type="PANTHER" id="PTHR12818">
    <property type="entry name" value="TRNA (ADENINE(37)-N6)-METHYLTRANSFERASE"/>
    <property type="match status" value="1"/>
</dbReference>
<dbReference type="CDD" id="cd09281">
    <property type="entry name" value="UPF0066"/>
    <property type="match status" value="1"/>
</dbReference>
<accession>A0A7R8WZY1</accession>
<comment type="similarity">
    <text evidence="2">Belongs to the tRNA methyltransferase O family.</text>
</comment>
<dbReference type="Pfam" id="PF01980">
    <property type="entry name" value="TrmO_N"/>
    <property type="match status" value="1"/>
</dbReference>
<dbReference type="InterPro" id="IPR040372">
    <property type="entry name" value="YaeB-like"/>
</dbReference>
<dbReference type="InterPro" id="IPR036413">
    <property type="entry name" value="YaeB-like_sf"/>
</dbReference>
<dbReference type="InterPro" id="IPR036414">
    <property type="entry name" value="YaeB_N_sf"/>
</dbReference>
<proteinExistence type="inferred from homology"/>
<feature type="non-terminal residue" evidence="3">
    <location>
        <position position="202"/>
    </location>
</feature>
<dbReference type="AlphaFoldDB" id="A0A7R8WZY1"/>
<dbReference type="InterPro" id="IPR023370">
    <property type="entry name" value="TrmO-like_N"/>
</dbReference>
<feature type="non-terminal residue" evidence="3">
    <location>
        <position position="1"/>
    </location>
</feature>
<dbReference type="OrthoDB" id="4882at2759"/>
<evidence type="ECO:0000256" key="2">
    <source>
        <dbReference type="ARBA" id="ARBA00033753"/>
    </source>
</evidence>
<dbReference type="EMBL" id="OB687895">
    <property type="protein sequence ID" value="CAD7237419.1"/>
    <property type="molecule type" value="Genomic_DNA"/>
</dbReference>
<evidence type="ECO:0000256" key="1">
    <source>
        <dbReference type="ARBA" id="ARBA00022691"/>
    </source>
</evidence>
<dbReference type="SUPFAM" id="SSF118196">
    <property type="entry name" value="YaeB-like"/>
    <property type="match status" value="1"/>
</dbReference>
<dbReference type="Gene3D" id="2.40.30.70">
    <property type="entry name" value="YaeB-like"/>
    <property type="match status" value="1"/>
</dbReference>
<dbReference type="PROSITE" id="PS51668">
    <property type="entry name" value="TSAA_2"/>
    <property type="match status" value="1"/>
</dbReference>
<sequence length="202" mass="22840">RENSAMCDLVLQPIGVIKTPFDTKAGMPIQAKFGDQARGSIELREEYVEGLKDLAGFSHAHLLYHFHQHEDFSLIVTPYMDTSPRGLFATRAPKRPNPIGLSLVEILEIEGNRIYFSGVDMLNNTPLLDIKPYYHEIDSRQGAKCGWLDEDVILEDVVKREWRRVPLNIPATLIVENTQIFDVDELTHLSLGGCLLPLTEPM</sequence>
<evidence type="ECO:0000313" key="3">
    <source>
        <dbReference type="EMBL" id="CAD7237419.1"/>
    </source>
</evidence>
<dbReference type="PANTHER" id="PTHR12818:SF0">
    <property type="entry name" value="TRNA (ADENINE(37)-N6)-METHYLTRANSFERASE"/>
    <property type="match status" value="1"/>
</dbReference>
<organism evidence="3">
    <name type="scientific">Cyprideis torosa</name>
    <dbReference type="NCBI Taxonomy" id="163714"/>
    <lineage>
        <taxon>Eukaryota</taxon>
        <taxon>Metazoa</taxon>
        <taxon>Ecdysozoa</taxon>
        <taxon>Arthropoda</taxon>
        <taxon>Crustacea</taxon>
        <taxon>Oligostraca</taxon>
        <taxon>Ostracoda</taxon>
        <taxon>Podocopa</taxon>
        <taxon>Podocopida</taxon>
        <taxon>Cytherocopina</taxon>
        <taxon>Cytheroidea</taxon>
        <taxon>Cytherideidae</taxon>
        <taxon>Cyprideis</taxon>
    </lineage>
</organism>
<dbReference type="NCBIfam" id="TIGR00104">
    <property type="entry name" value="tRNA_TsaA"/>
    <property type="match status" value="1"/>
</dbReference>
<protein>
    <submittedName>
        <fullName evidence="3">Uncharacterized protein</fullName>
    </submittedName>
</protein>
<name>A0A7R8WZY1_9CRUS</name>